<organism evidence="3 4">
    <name type="scientific">Goodfellowiella coeruleoviolacea</name>
    <dbReference type="NCBI Taxonomy" id="334858"/>
    <lineage>
        <taxon>Bacteria</taxon>
        <taxon>Bacillati</taxon>
        <taxon>Actinomycetota</taxon>
        <taxon>Actinomycetes</taxon>
        <taxon>Pseudonocardiales</taxon>
        <taxon>Pseudonocardiaceae</taxon>
        <taxon>Goodfellowiella</taxon>
    </lineage>
</organism>
<dbReference type="RefSeq" id="WP_253770554.1">
    <property type="nucleotide sequence ID" value="NZ_JAMTCK010000005.1"/>
</dbReference>
<feature type="domain" description="Peptidase S1" evidence="2">
    <location>
        <begin position="364"/>
        <end position="448"/>
    </location>
</feature>
<feature type="chain" id="PRO_5041970917" evidence="1">
    <location>
        <begin position="31"/>
        <end position="487"/>
    </location>
</feature>
<dbReference type="AlphaFoldDB" id="A0AAE3GC65"/>
<dbReference type="InterPro" id="IPR001254">
    <property type="entry name" value="Trypsin_dom"/>
</dbReference>
<dbReference type="PROSITE" id="PS00134">
    <property type="entry name" value="TRYPSIN_HIS"/>
    <property type="match status" value="1"/>
</dbReference>
<name>A0AAE3GC65_9PSEU</name>
<sequence length="487" mass="50548">MTASKRGARLSLALVLALATALTPVASATAAPAESSPLDPAAVGASVRYLVSTYGVTEQEALRRLRLQRDAAALDAQLRQEAAGQYGGMWLDQDNGGVLVVATTSGDTTIAPRLDRMADRAHITTRPVQHSLAELTATRDQIAGRVAAGPDGIYLPEVSETENRVVVWERSWLASTRTAVASIADDTTRSVATIRPLAEPKPLADNESATTAAVSAGVDVGFCHPLYCTGHGPMRGGLRLDMKRDDGTWGGCTSGFNLRSTGGGFPGQAWVLTAGHCMKTKTNNTPTQHNGVDVLKQHGIEKAAYPYDYAALPYVDSSAAETWLGQRDKHNLVLTYCPKGAAEPTCGGKQSSVDQSITGVSALADVKAGWVVCASGSGSSAAYYPDSVDSGAGDGYQLGVHCGQVLSTDVGINTNVCARAGDSGGPLFSQVNQTALGILNGGQQSRTGPCAPGELNNYAPIDTVLTDLSERVASQGSTFAVITTPNG</sequence>
<dbReference type="GO" id="GO:0006508">
    <property type="term" value="P:proteolysis"/>
    <property type="evidence" value="ECO:0007669"/>
    <property type="project" value="InterPro"/>
</dbReference>
<accession>A0AAE3GC65</accession>
<evidence type="ECO:0000256" key="1">
    <source>
        <dbReference type="SAM" id="SignalP"/>
    </source>
</evidence>
<dbReference type="Proteomes" id="UP001206128">
    <property type="component" value="Unassembled WGS sequence"/>
</dbReference>
<dbReference type="GO" id="GO:0004252">
    <property type="term" value="F:serine-type endopeptidase activity"/>
    <property type="evidence" value="ECO:0007669"/>
    <property type="project" value="InterPro"/>
</dbReference>
<dbReference type="InterPro" id="IPR018114">
    <property type="entry name" value="TRYPSIN_HIS"/>
</dbReference>
<keyword evidence="4" id="KW-1185">Reference proteome</keyword>
<feature type="signal peptide" evidence="1">
    <location>
        <begin position="1"/>
        <end position="30"/>
    </location>
</feature>
<evidence type="ECO:0000259" key="2">
    <source>
        <dbReference type="Pfam" id="PF00089"/>
    </source>
</evidence>
<evidence type="ECO:0000313" key="4">
    <source>
        <dbReference type="Proteomes" id="UP001206128"/>
    </source>
</evidence>
<dbReference type="InterPro" id="IPR033116">
    <property type="entry name" value="TRYPSIN_SER"/>
</dbReference>
<proteinExistence type="predicted"/>
<dbReference type="InterPro" id="IPR009003">
    <property type="entry name" value="Peptidase_S1_PA"/>
</dbReference>
<dbReference type="InterPro" id="IPR043504">
    <property type="entry name" value="Peptidase_S1_PA_chymotrypsin"/>
</dbReference>
<keyword evidence="1" id="KW-0732">Signal</keyword>
<dbReference type="PROSITE" id="PS00135">
    <property type="entry name" value="TRYPSIN_SER"/>
    <property type="match status" value="1"/>
</dbReference>
<protein>
    <submittedName>
        <fullName evidence="3">Streptogrisin C</fullName>
    </submittedName>
</protein>
<gene>
    <name evidence="3" type="ORF">LX83_002454</name>
</gene>
<evidence type="ECO:0000313" key="3">
    <source>
        <dbReference type="EMBL" id="MCP2165596.1"/>
    </source>
</evidence>
<dbReference type="SUPFAM" id="SSF50494">
    <property type="entry name" value="Trypsin-like serine proteases"/>
    <property type="match status" value="1"/>
</dbReference>
<dbReference type="InterPro" id="IPR035070">
    <property type="entry name" value="Streptogrisin_prodomain"/>
</dbReference>
<reference evidence="3" key="1">
    <citation type="submission" date="2022-06" db="EMBL/GenBank/DDBJ databases">
        <title>Genomic Encyclopedia of Archaeal and Bacterial Type Strains, Phase II (KMG-II): from individual species to whole genera.</title>
        <authorList>
            <person name="Goeker M."/>
        </authorList>
    </citation>
    <scope>NUCLEOTIDE SEQUENCE</scope>
    <source>
        <strain evidence="3">DSM 43935</strain>
    </source>
</reference>
<dbReference type="Pfam" id="PF00089">
    <property type="entry name" value="Trypsin"/>
    <property type="match status" value="1"/>
</dbReference>
<dbReference type="Gene3D" id="3.30.300.50">
    <property type="match status" value="1"/>
</dbReference>
<dbReference type="EMBL" id="JAMTCK010000005">
    <property type="protein sequence ID" value="MCP2165596.1"/>
    <property type="molecule type" value="Genomic_DNA"/>
</dbReference>
<comment type="caution">
    <text evidence="3">The sequence shown here is derived from an EMBL/GenBank/DDBJ whole genome shotgun (WGS) entry which is preliminary data.</text>
</comment>
<dbReference type="Gene3D" id="2.40.10.10">
    <property type="entry name" value="Trypsin-like serine proteases"/>
    <property type="match status" value="2"/>
</dbReference>